<accession>A0A6I4T8E0</accession>
<gene>
    <name evidence="11" type="ORF">GRI91_13465</name>
</gene>
<dbReference type="GO" id="GO:0006281">
    <property type="term" value="P:DNA repair"/>
    <property type="evidence" value="ECO:0007669"/>
    <property type="project" value="TreeGrafter"/>
</dbReference>
<dbReference type="Gene3D" id="3.40.50.1000">
    <property type="entry name" value="HAD superfamily/HAD-like"/>
    <property type="match status" value="1"/>
</dbReference>
<evidence type="ECO:0000256" key="5">
    <source>
        <dbReference type="ARBA" id="ARBA00013078"/>
    </source>
</evidence>
<dbReference type="PANTHER" id="PTHR43434">
    <property type="entry name" value="PHOSPHOGLYCOLATE PHOSPHATASE"/>
    <property type="match status" value="1"/>
</dbReference>
<dbReference type="PANTHER" id="PTHR43434:SF1">
    <property type="entry name" value="PHOSPHOGLYCOLATE PHOSPHATASE"/>
    <property type="match status" value="1"/>
</dbReference>
<dbReference type="InterPro" id="IPR006439">
    <property type="entry name" value="HAD-SF_hydro_IA"/>
</dbReference>
<evidence type="ECO:0000256" key="2">
    <source>
        <dbReference type="ARBA" id="ARBA00001946"/>
    </source>
</evidence>
<dbReference type="GO" id="GO:0008967">
    <property type="term" value="F:phosphoglycolate phosphatase activity"/>
    <property type="evidence" value="ECO:0007669"/>
    <property type="project" value="UniProtKB-UniRule"/>
</dbReference>
<evidence type="ECO:0000256" key="10">
    <source>
        <dbReference type="HAMAP-Rule" id="MF_00495"/>
    </source>
</evidence>
<comment type="pathway">
    <text evidence="3 10">Organic acid metabolism; glycolate biosynthesis; glycolate from 2-phosphoglycolate: step 1/1.</text>
</comment>
<comment type="catalytic activity">
    <reaction evidence="1 10">
        <text>2-phosphoglycolate + H2O = glycolate + phosphate</text>
        <dbReference type="Rhea" id="RHEA:14369"/>
        <dbReference type="ChEBI" id="CHEBI:15377"/>
        <dbReference type="ChEBI" id="CHEBI:29805"/>
        <dbReference type="ChEBI" id="CHEBI:43474"/>
        <dbReference type="ChEBI" id="CHEBI:58033"/>
        <dbReference type="EC" id="3.1.3.18"/>
    </reaction>
</comment>
<dbReference type="FunFam" id="3.40.50.1000:FF:000022">
    <property type="entry name" value="Phosphoglycolate phosphatase"/>
    <property type="match status" value="1"/>
</dbReference>
<keyword evidence="7 10" id="KW-0378">Hydrolase</keyword>
<name>A0A6I4T8E0_9SPHN</name>
<protein>
    <recommendedName>
        <fullName evidence="5 10">Phosphoglycolate phosphatase</fullName>
        <shortName evidence="10">PGP</shortName>
        <shortName evidence="10">PGPase</shortName>
        <ecNumber evidence="5 10">3.1.3.18</ecNumber>
    </recommendedName>
</protein>
<dbReference type="GO" id="GO:0005975">
    <property type="term" value="P:carbohydrate metabolic process"/>
    <property type="evidence" value="ECO:0007669"/>
    <property type="project" value="InterPro"/>
</dbReference>
<dbReference type="GO" id="GO:0046295">
    <property type="term" value="P:glycolate biosynthetic process"/>
    <property type="evidence" value="ECO:0007669"/>
    <property type="project" value="UniProtKB-UniRule"/>
</dbReference>
<dbReference type="Proteomes" id="UP000438476">
    <property type="component" value="Unassembled WGS sequence"/>
</dbReference>
<evidence type="ECO:0000256" key="1">
    <source>
        <dbReference type="ARBA" id="ARBA00000830"/>
    </source>
</evidence>
<sequence>MTNFPFATIGFDLDGTLVDSNLDLLPAMNHTLELAGRSPLDYEQSKRIIGGGTREMLQRALLHTGGPIAETEMDALLEQHFTYYEAHLADNTVPFDGVLATLDNLRERGVRLALVTNKIERFARKLVEALDMIHYFDCVIGGDTLGPGRAKPAPDMVREAIGRCGGHSNFVMVGDSRFDVEAAHAAGVPCVAVTFGYRDRPAEELGADRLIDHYDQLIPALEQL</sequence>
<dbReference type="GO" id="GO:0005829">
    <property type="term" value="C:cytosol"/>
    <property type="evidence" value="ECO:0007669"/>
    <property type="project" value="TreeGrafter"/>
</dbReference>
<dbReference type="InterPro" id="IPR037512">
    <property type="entry name" value="PGPase_prok"/>
</dbReference>
<dbReference type="SFLD" id="SFLDG01135">
    <property type="entry name" value="C1.5.6:_HAD__Beta-PGM__Phospha"/>
    <property type="match status" value="1"/>
</dbReference>
<dbReference type="RefSeq" id="WP_160737218.1">
    <property type="nucleotide sequence ID" value="NZ_WTYT01000006.1"/>
</dbReference>
<evidence type="ECO:0000256" key="4">
    <source>
        <dbReference type="ARBA" id="ARBA00006171"/>
    </source>
</evidence>
<dbReference type="OrthoDB" id="9793014at2"/>
<dbReference type="InterPro" id="IPR041492">
    <property type="entry name" value="HAD_2"/>
</dbReference>
<keyword evidence="8 10" id="KW-0460">Magnesium</keyword>
<feature type="binding site" evidence="10">
    <location>
        <position position="14"/>
    </location>
    <ligand>
        <name>Mg(2+)</name>
        <dbReference type="ChEBI" id="CHEBI:18420"/>
    </ligand>
</feature>
<comment type="function">
    <text evidence="10">Specifically catalyzes the dephosphorylation of 2-phosphoglycolate. Is involved in the dissimilation of the intracellular 2-phosphoglycolate formed during the DNA repair of 3'-phosphoglycolate ends, a major class of DNA lesions induced by oxidative stress.</text>
</comment>
<dbReference type="Pfam" id="PF13419">
    <property type="entry name" value="HAD_2"/>
    <property type="match status" value="1"/>
</dbReference>
<evidence type="ECO:0000256" key="7">
    <source>
        <dbReference type="ARBA" id="ARBA00022801"/>
    </source>
</evidence>
<keyword evidence="12" id="KW-1185">Reference proteome</keyword>
<evidence type="ECO:0000256" key="3">
    <source>
        <dbReference type="ARBA" id="ARBA00004818"/>
    </source>
</evidence>
<evidence type="ECO:0000256" key="6">
    <source>
        <dbReference type="ARBA" id="ARBA00022723"/>
    </source>
</evidence>
<organism evidence="11 12">
    <name type="scientific">Altericroceibacterium endophyticum</name>
    <dbReference type="NCBI Taxonomy" id="1808508"/>
    <lineage>
        <taxon>Bacteria</taxon>
        <taxon>Pseudomonadati</taxon>
        <taxon>Pseudomonadota</taxon>
        <taxon>Alphaproteobacteria</taxon>
        <taxon>Sphingomonadales</taxon>
        <taxon>Erythrobacteraceae</taxon>
        <taxon>Altericroceibacterium</taxon>
    </lineage>
</organism>
<dbReference type="InterPro" id="IPR023214">
    <property type="entry name" value="HAD_sf"/>
</dbReference>
<feature type="active site" description="Nucleophile" evidence="10">
    <location>
        <position position="12"/>
    </location>
</feature>
<dbReference type="EMBL" id="WTYT01000006">
    <property type="protein sequence ID" value="MXO66769.1"/>
    <property type="molecule type" value="Genomic_DNA"/>
</dbReference>
<dbReference type="InterPro" id="IPR023198">
    <property type="entry name" value="PGP-like_dom2"/>
</dbReference>
<dbReference type="InterPro" id="IPR036412">
    <property type="entry name" value="HAD-like_sf"/>
</dbReference>
<dbReference type="Gene3D" id="1.10.150.240">
    <property type="entry name" value="Putative phosphatase, domain 2"/>
    <property type="match status" value="1"/>
</dbReference>
<evidence type="ECO:0000313" key="11">
    <source>
        <dbReference type="EMBL" id="MXO66769.1"/>
    </source>
</evidence>
<dbReference type="InterPro" id="IPR050155">
    <property type="entry name" value="HAD-like_hydrolase_sf"/>
</dbReference>
<dbReference type="NCBIfam" id="TIGR01549">
    <property type="entry name" value="HAD-SF-IA-v1"/>
    <property type="match status" value="1"/>
</dbReference>
<proteinExistence type="inferred from homology"/>
<keyword evidence="9 10" id="KW-0119">Carbohydrate metabolism</keyword>
<dbReference type="AlphaFoldDB" id="A0A6I4T8E0"/>
<comment type="caution">
    <text evidence="11">The sequence shown here is derived from an EMBL/GenBank/DDBJ whole genome shotgun (WGS) entry which is preliminary data.</text>
</comment>
<dbReference type="GO" id="GO:0046872">
    <property type="term" value="F:metal ion binding"/>
    <property type="evidence" value="ECO:0007669"/>
    <property type="project" value="UniProtKB-KW"/>
</dbReference>
<evidence type="ECO:0000256" key="8">
    <source>
        <dbReference type="ARBA" id="ARBA00022842"/>
    </source>
</evidence>
<dbReference type="SUPFAM" id="SSF56784">
    <property type="entry name" value="HAD-like"/>
    <property type="match status" value="1"/>
</dbReference>
<reference evidence="11 12" key="1">
    <citation type="submission" date="2019-12" db="EMBL/GenBank/DDBJ databases">
        <title>Genomic-based taxomic classification of the family Erythrobacteraceae.</title>
        <authorList>
            <person name="Xu L."/>
        </authorList>
    </citation>
    <scope>NUCLEOTIDE SEQUENCE [LARGE SCALE GENOMIC DNA]</scope>
    <source>
        <strain evidence="11 12">LMG 29518</strain>
    </source>
</reference>
<evidence type="ECO:0000256" key="9">
    <source>
        <dbReference type="ARBA" id="ARBA00023277"/>
    </source>
</evidence>
<feature type="binding site" evidence="10">
    <location>
        <position position="12"/>
    </location>
    <ligand>
        <name>Mg(2+)</name>
        <dbReference type="ChEBI" id="CHEBI:18420"/>
    </ligand>
</feature>
<comment type="similarity">
    <text evidence="4 10">Belongs to the HAD-like hydrolase superfamily. CbbY/CbbZ/Gph/YieH family.</text>
</comment>
<keyword evidence="6 10" id="KW-0479">Metal-binding</keyword>
<dbReference type="SFLD" id="SFLDS00003">
    <property type="entry name" value="Haloacid_Dehalogenase"/>
    <property type="match status" value="1"/>
</dbReference>
<comment type="cofactor">
    <cofactor evidence="2 10">
        <name>Mg(2+)</name>
        <dbReference type="ChEBI" id="CHEBI:18420"/>
    </cofactor>
</comment>
<feature type="binding site" evidence="10">
    <location>
        <position position="175"/>
    </location>
    <ligand>
        <name>Mg(2+)</name>
        <dbReference type="ChEBI" id="CHEBI:18420"/>
    </ligand>
</feature>
<dbReference type="EC" id="3.1.3.18" evidence="5 10"/>
<dbReference type="SFLD" id="SFLDG01129">
    <property type="entry name" value="C1.5:_HAD__Beta-PGM__Phosphata"/>
    <property type="match status" value="1"/>
</dbReference>
<dbReference type="UniPathway" id="UPA00865">
    <property type="reaction ID" value="UER00834"/>
</dbReference>
<evidence type="ECO:0000313" key="12">
    <source>
        <dbReference type="Proteomes" id="UP000438476"/>
    </source>
</evidence>
<dbReference type="HAMAP" id="MF_00495">
    <property type="entry name" value="GPH_hydrolase_bact"/>
    <property type="match status" value="1"/>
</dbReference>